<evidence type="ECO:0000256" key="3">
    <source>
        <dbReference type="ARBA" id="ARBA00022638"/>
    </source>
</evidence>
<evidence type="ECO:0000259" key="4">
    <source>
        <dbReference type="SMART" id="SM00644"/>
    </source>
</evidence>
<dbReference type="Gene3D" id="3.40.80.10">
    <property type="entry name" value="Peptidoglycan recognition protein-like"/>
    <property type="match status" value="1"/>
</dbReference>
<proteinExistence type="inferred from homology"/>
<dbReference type="SUPFAM" id="SSF47090">
    <property type="entry name" value="PGBD-like"/>
    <property type="match status" value="1"/>
</dbReference>
<dbReference type="SMART" id="SM00701">
    <property type="entry name" value="PGRP"/>
    <property type="match status" value="1"/>
</dbReference>
<reference evidence="6" key="1">
    <citation type="journal article" date="2021" name="Proc. Natl. Acad. Sci. U.S.A.">
        <title>A Catalog of Tens of Thousands of Viruses from Human Metagenomes Reveals Hidden Associations with Chronic Diseases.</title>
        <authorList>
            <person name="Tisza M.J."/>
            <person name="Buck C.B."/>
        </authorList>
    </citation>
    <scope>NUCLEOTIDE SEQUENCE</scope>
    <source>
        <strain evidence="6">CtES717</strain>
    </source>
</reference>
<dbReference type="SMART" id="SM00644">
    <property type="entry name" value="Ami_2"/>
    <property type="match status" value="1"/>
</dbReference>
<dbReference type="InterPro" id="IPR002502">
    <property type="entry name" value="Amidase_domain"/>
</dbReference>
<dbReference type="InterPro" id="IPR002477">
    <property type="entry name" value="Peptidoglycan-bd-like"/>
</dbReference>
<dbReference type="GO" id="GO:0001897">
    <property type="term" value="P:symbiont-mediated cytolysis of host cell"/>
    <property type="evidence" value="ECO:0007669"/>
    <property type="project" value="UniProtKB-ARBA"/>
</dbReference>
<feature type="domain" description="N-acetylmuramoyl-L-alanine amidase" evidence="4">
    <location>
        <begin position="5"/>
        <end position="134"/>
    </location>
</feature>
<organism evidence="6">
    <name type="scientific">Siphoviridae sp. ctES717</name>
    <dbReference type="NCBI Taxonomy" id="2827564"/>
    <lineage>
        <taxon>Viruses</taxon>
        <taxon>Duplodnaviria</taxon>
        <taxon>Heunggongvirae</taxon>
        <taxon>Uroviricota</taxon>
        <taxon>Caudoviricetes</taxon>
    </lineage>
</organism>
<dbReference type="PANTHER" id="PTHR11022:SF41">
    <property type="entry name" value="PEPTIDOGLYCAN-RECOGNITION PROTEIN LC-RELATED"/>
    <property type="match status" value="1"/>
</dbReference>
<dbReference type="PANTHER" id="PTHR11022">
    <property type="entry name" value="PEPTIDOGLYCAN RECOGNITION PROTEIN"/>
    <property type="match status" value="1"/>
</dbReference>
<accession>A0A8S5RS67</accession>
<dbReference type="InterPro" id="IPR006619">
    <property type="entry name" value="PGRP_domain_met/bac"/>
</dbReference>
<name>A0A8S5RS67_9CAUD</name>
<sequence length="258" mass="28644">MKIIENNFKFGTMDIRNTTEQIVCHHSGVTVLQSVEVIHNYHKNTKGWAGIGYHFYIRKDGSIYRGRPENTVGAHAVGANYNSIGICFEGNFSKEEMGQPQLKAGQELIAYLKEKYNISKVVGHRDIDNSECPGNNFPMDEIRSGKVGSSNNSKEEIVKSLQKALNKDYNCGLDVDGIIGPLTTKAVNNNMVRNFTVGEFARWVQERLIAKGYSLNEFGVDGRYGDESEKKVKEFQANCGIDVDGIVGINTVNRLIGG</sequence>
<dbReference type="CDD" id="cd06583">
    <property type="entry name" value="PGRP"/>
    <property type="match status" value="1"/>
</dbReference>
<dbReference type="Gene3D" id="1.10.101.10">
    <property type="entry name" value="PGBD-like superfamily/PGBD"/>
    <property type="match status" value="2"/>
</dbReference>
<dbReference type="GO" id="GO:0008270">
    <property type="term" value="F:zinc ion binding"/>
    <property type="evidence" value="ECO:0007669"/>
    <property type="project" value="InterPro"/>
</dbReference>
<dbReference type="InterPro" id="IPR036505">
    <property type="entry name" value="Amidase/PGRP_sf"/>
</dbReference>
<evidence type="ECO:0000256" key="1">
    <source>
        <dbReference type="ARBA" id="ARBA00007553"/>
    </source>
</evidence>
<dbReference type="Pfam" id="PF01510">
    <property type="entry name" value="Amidase_2"/>
    <property type="match status" value="1"/>
</dbReference>
<dbReference type="EMBL" id="BK057795">
    <property type="protein sequence ID" value="DAE92194.1"/>
    <property type="molecule type" value="Genomic_DNA"/>
</dbReference>
<dbReference type="GO" id="GO:0042742">
    <property type="term" value="P:defense response to bacterium"/>
    <property type="evidence" value="ECO:0007669"/>
    <property type="project" value="UniProtKB-KW"/>
</dbReference>
<dbReference type="Pfam" id="PF01471">
    <property type="entry name" value="PG_binding_1"/>
    <property type="match status" value="1"/>
</dbReference>
<protein>
    <submittedName>
        <fullName evidence="6">Endodeoxyribonuclease I</fullName>
    </submittedName>
</protein>
<evidence type="ECO:0000313" key="6">
    <source>
        <dbReference type="EMBL" id="DAE92194.1"/>
    </source>
</evidence>
<dbReference type="GO" id="GO:0008745">
    <property type="term" value="F:N-acetylmuramoyl-L-alanine amidase activity"/>
    <property type="evidence" value="ECO:0007669"/>
    <property type="project" value="InterPro"/>
</dbReference>
<evidence type="ECO:0000256" key="2">
    <source>
        <dbReference type="ARBA" id="ARBA00022529"/>
    </source>
</evidence>
<dbReference type="InterPro" id="IPR036366">
    <property type="entry name" value="PGBDSf"/>
</dbReference>
<dbReference type="InterPro" id="IPR036365">
    <property type="entry name" value="PGBD-like_sf"/>
</dbReference>
<dbReference type="SUPFAM" id="SSF55846">
    <property type="entry name" value="N-acetylmuramoyl-L-alanine amidase-like"/>
    <property type="match status" value="1"/>
</dbReference>
<comment type="similarity">
    <text evidence="1">Belongs to the N-acetylmuramoyl-L-alanine amidase 2 family.</text>
</comment>
<evidence type="ECO:0000259" key="5">
    <source>
        <dbReference type="SMART" id="SM00701"/>
    </source>
</evidence>
<dbReference type="InterPro" id="IPR015510">
    <property type="entry name" value="PGRP"/>
</dbReference>
<dbReference type="GO" id="GO:0009253">
    <property type="term" value="P:peptidoglycan catabolic process"/>
    <property type="evidence" value="ECO:0007669"/>
    <property type="project" value="InterPro"/>
</dbReference>
<feature type="domain" description="Peptidoglycan recognition protein family" evidence="5">
    <location>
        <begin position="2"/>
        <end position="128"/>
    </location>
</feature>
<keyword evidence="3" id="KW-0081">Bacteriolytic enzyme</keyword>
<keyword evidence="2" id="KW-0929">Antimicrobial</keyword>